<feature type="region of interest" description="Disordered" evidence="1">
    <location>
        <begin position="656"/>
        <end position="690"/>
    </location>
</feature>
<reference evidence="2" key="1">
    <citation type="journal article" date="2019" name="Sci. Rep.">
        <title>Draft genome of Tanacetum cinerariifolium, the natural source of mosquito coil.</title>
        <authorList>
            <person name="Yamashiro T."/>
            <person name="Shiraishi A."/>
            <person name="Satake H."/>
            <person name="Nakayama K."/>
        </authorList>
    </citation>
    <scope>NUCLEOTIDE SEQUENCE</scope>
</reference>
<evidence type="ECO:0000313" key="2">
    <source>
        <dbReference type="EMBL" id="GEU34433.1"/>
    </source>
</evidence>
<evidence type="ECO:0000256" key="1">
    <source>
        <dbReference type="SAM" id="MobiDB-lite"/>
    </source>
</evidence>
<organism evidence="2">
    <name type="scientific">Tanacetum cinerariifolium</name>
    <name type="common">Dalmatian daisy</name>
    <name type="synonym">Chrysanthemum cinerariifolium</name>
    <dbReference type="NCBI Taxonomy" id="118510"/>
    <lineage>
        <taxon>Eukaryota</taxon>
        <taxon>Viridiplantae</taxon>
        <taxon>Streptophyta</taxon>
        <taxon>Embryophyta</taxon>
        <taxon>Tracheophyta</taxon>
        <taxon>Spermatophyta</taxon>
        <taxon>Magnoliopsida</taxon>
        <taxon>eudicotyledons</taxon>
        <taxon>Gunneridae</taxon>
        <taxon>Pentapetalae</taxon>
        <taxon>asterids</taxon>
        <taxon>campanulids</taxon>
        <taxon>Asterales</taxon>
        <taxon>Asteraceae</taxon>
        <taxon>Asteroideae</taxon>
        <taxon>Anthemideae</taxon>
        <taxon>Anthemidinae</taxon>
        <taxon>Tanacetum</taxon>
    </lineage>
</organism>
<gene>
    <name evidence="2" type="ORF">Tci_006411</name>
</gene>
<proteinExistence type="predicted"/>
<dbReference type="EMBL" id="BKCJ010000576">
    <property type="protein sequence ID" value="GEU34433.1"/>
    <property type="molecule type" value="Genomic_DNA"/>
</dbReference>
<dbReference type="AlphaFoldDB" id="A0A6L2JBP1"/>
<feature type="compositionally biased region" description="Polar residues" evidence="1">
    <location>
        <begin position="656"/>
        <end position="666"/>
    </location>
</feature>
<protein>
    <submittedName>
        <fullName evidence="2">Transposase (Putative), gypsy type</fullName>
    </submittedName>
</protein>
<comment type="caution">
    <text evidence="2">The sequence shown here is derived from an EMBL/GenBank/DDBJ whole genome shotgun (WGS) entry which is preliminary data.</text>
</comment>
<name>A0A6L2JBP1_TANCI</name>
<accession>A0A6L2JBP1</accession>
<sequence length="690" mass="75706">MSEYVCVKCGHKIIPYDPFSKSTEFNADDYAVLVSHPAPFRKFSKPFLCLIGISRYYTLDEDTYPTFLRDDGTEMDLFAFIQVAIPTKVKVREWECAEREAMLLDSKVGRVVLLLSVAPARAESELEACVEKLFNEGGSADQVDSVVGGGQEAKVGIATGVRIVTKENGDYGASSEAVISGKSSSALRELLASSLLNVEVGVTAMPTLPMVTSLVSATPEHESGAPADSITGLNVRTIGSSKRFVIFSDSSHHSSTRASEAEGDSIIGSDVVPPVMTEAVVTSHAVDIPLVLEMGVKVTSPVRASLFQDSDSTKTVKADTAGPFYFARQDLLMGSRELNYETLHQVFVSQCNILNDSLLDDYDVSREFVDHLAPSALFSQIRKMDYHHCSQSLIERKRLESECEKQDDLLNVRDAKIESLKARLLLKETEVAEAIHLRARVSASEVTEKRHASKIDALKQKNVSERWSYESGGQVRCRSWEMACHLEEKLYPHLLTTISGQRWLLTHGLKLVLVKCLNSSEYLTALEVAISRSIEKGMQDGLAAGIDHGREGRSRTDVSHKDVSVKDIMNLLHLEDPFVDAPGMGDLQPDIEANIAAERSALLDVWTPLYEPLSIQNMIGEASTFASVTTTTLSTTFASASSIPPITVDDYEIMHTDSQQSPQGNVQGDAATVEFEKEDLDTTPERDLLS</sequence>